<dbReference type="GO" id="GO:0005047">
    <property type="term" value="F:signal recognition particle binding"/>
    <property type="evidence" value="ECO:0007669"/>
    <property type="project" value="InterPro"/>
</dbReference>
<dbReference type="RefSeq" id="XP_007917560.1">
    <property type="nucleotide sequence ID" value="XM_007919369.1"/>
</dbReference>
<keyword evidence="6 10" id="KW-0733">Signal recognition particle</keyword>
<organism evidence="12 13">
    <name type="scientific">Phaeoacremonium minimum (strain UCR-PA7)</name>
    <name type="common">Esca disease fungus</name>
    <name type="synonym">Togninia minima</name>
    <dbReference type="NCBI Taxonomy" id="1286976"/>
    <lineage>
        <taxon>Eukaryota</taxon>
        <taxon>Fungi</taxon>
        <taxon>Dikarya</taxon>
        <taxon>Ascomycota</taxon>
        <taxon>Pezizomycotina</taxon>
        <taxon>Sordariomycetes</taxon>
        <taxon>Sordariomycetidae</taxon>
        <taxon>Togniniales</taxon>
        <taxon>Togniniaceae</taxon>
        <taxon>Phaeoacremonium</taxon>
    </lineage>
</organism>
<dbReference type="AlphaFoldDB" id="R8BED6"/>
<reference evidence="13" key="1">
    <citation type="journal article" date="2013" name="Genome Announc.">
        <title>Draft genome sequence of the ascomycete Phaeoacremonium aleophilum strain UCR-PA7, a causal agent of the esca disease complex in grapevines.</title>
        <authorList>
            <person name="Blanco-Ulate B."/>
            <person name="Rolshausen P."/>
            <person name="Cantu D."/>
        </authorList>
    </citation>
    <scope>NUCLEOTIDE SEQUENCE [LARGE SCALE GENOMIC DNA]</scope>
    <source>
        <strain evidence="13">UCR-PA7</strain>
    </source>
</reference>
<dbReference type="InterPro" id="IPR034652">
    <property type="entry name" value="SRP68-RBD"/>
</dbReference>
<dbReference type="GO" id="GO:0030942">
    <property type="term" value="F:endoplasmic reticulum signal peptide binding"/>
    <property type="evidence" value="ECO:0007669"/>
    <property type="project" value="InterPro"/>
</dbReference>
<dbReference type="PIRSF" id="PIRSF038995">
    <property type="entry name" value="SRP68"/>
    <property type="match status" value="1"/>
</dbReference>
<dbReference type="Pfam" id="PF16969">
    <property type="entry name" value="SRP68"/>
    <property type="match status" value="1"/>
</dbReference>
<dbReference type="HOGENOM" id="CLU_018649_2_0_1"/>
<dbReference type="GO" id="GO:0008312">
    <property type="term" value="F:7S RNA binding"/>
    <property type="evidence" value="ECO:0007669"/>
    <property type="project" value="InterPro"/>
</dbReference>
<evidence type="ECO:0000256" key="4">
    <source>
        <dbReference type="ARBA" id="ARBA00022490"/>
    </source>
</evidence>
<evidence type="ECO:0000313" key="12">
    <source>
        <dbReference type="EMBL" id="EON97645.1"/>
    </source>
</evidence>
<keyword evidence="13" id="KW-1185">Reference proteome</keyword>
<dbReference type="GO" id="GO:0005730">
    <property type="term" value="C:nucleolus"/>
    <property type="evidence" value="ECO:0007669"/>
    <property type="project" value="UniProtKB-SubCell"/>
</dbReference>
<evidence type="ECO:0000256" key="2">
    <source>
        <dbReference type="ARBA" id="ARBA00004604"/>
    </source>
</evidence>
<dbReference type="eggNOG" id="KOG2460">
    <property type="taxonomic scope" value="Eukaryota"/>
</dbReference>
<gene>
    <name evidence="12" type="ORF">UCRPA7_6833</name>
</gene>
<dbReference type="CDD" id="cd15481">
    <property type="entry name" value="SRP68-RBD"/>
    <property type="match status" value="1"/>
</dbReference>
<accession>R8BED6</accession>
<evidence type="ECO:0000256" key="10">
    <source>
        <dbReference type="PIRNR" id="PIRNR038995"/>
    </source>
</evidence>
<dbReference type="GO" id="GO:0005786">
    <property type="term" value="C:signal recognition particle, endoplasmic reticulum targeting"/>
    <property type="evidence" value="ECO:0007669"/>
    <property type="project" value="UniProtKB-KW"/>
</dbReference>
<feature type="region of interest" description="Disordered" evidence="11">
    <location>
        <begin position="584"/>
        <end position="614"/>
    </location>
</feature>
<sequence>MDITKFVVSSREQALLYGDYATYRSQLANRLLSCRKKLHIVTKNRGKYNPKVSITPEQVAENHAYVDLLLLTSERAWAHAMAMKSIHSADTKGISGHTRSHMVSRLEKAAKAADRLVEVLSDGASGASEKDVLEARAYAALLRGSSLFEKQSWQACLGNYSIARVIYSALSSSTKGDIYKDLLSETIDPSIRYAAYQLKTPRTLPIPAIARQSFPQNDKALVSSLEKLDPNILKQADQEVKKDDAAPKTLTWRSREVHIEDAAIALAWGSVEAAKDQLSDKLSSSSTWQPKDKAAAYDDVLLASQDAVDATKQAIDELRSEGISQGDARMQSLQITRTAVNYEMISYRIGRNRVLAGDRDGALVEFGPSSKKRKLKEESVAVPTKEQAPGRQVARLKEKVVLYDGTLQSLESIKELPGVAADEELSGQLDAAFKYFNALKCLALARSHTLTGHPTNALALIKYAFEQCESAMPVFTKASKQNETSIRSLDVTQDDAKFVYQLLQGELQRSRALVEIASLRKQNDSNASKPRAYSLIDRLNEYPSGGVDLENILVYPPKIETVPVKPLFLDVAWNYIGYPDNGAPAAGATKQKTAEQPSESDKQPQKRGWFGFGR</sequence>
<proteinExistence type="inferred from homology"/>
<evidence type="ECO:0000256" key="7">
    <source>
        <dbReference type="ARBA" id="ARBA00023242"/>
    </source>
</evidence>
<dbReference type="Gene3D" id="1.10.3450.40">
    <property type="entry name" value="Signal recognition particle, SRP68 subunit, RNA-binding domain"/>
    <property type="match status" value="1"/>
</dbReference>
<dbReference type="InterPro" id="IPR026258">
    <property type="entry name" value="SRP68"/>
</dbReference>
<evidence type="ECO:0000256" key="3">
    <source>
        <dbReference type="ARBA" id="ARBA00009352"/>
    </source>
</evidence>
<keyword evidence="7" id="KW-0539">Nucleus</keyword>
<dbReference type="GO" id="GO:0006614">
    <property type="term" value="P:SRP-dependent cotranslational protein targeting to membrane"/>
    <property type="evidence" value="ECO:0007669"/>
    <property type="project" value="InterPro"/>
</dbReference>
<keyword evidence="5 10" id="KW-0694">RNA-binding</keyword>
<dbReference type="OrthoDB" id="10255118at2759"/>
<keyword evidence="8 10" id="KW-0687">Ribonucleoprotein</keyword>
<dbReference type="KEGG" id="tmn:UCRPA7_6833"/>
<evidence type="ECO:0000256" key="9">
    <source>
        <dbReference type="ARBA" id="ARBA00029498"/>
    </source>
</evidence>
<name>R8BED6_PHAM7</name>
<keyword evidence="4 10" id="KW-0963">Cytoplasm</keyword>
<evidence type="ECO:0000256" key="11">
    <source>
        <dbReference type="SAM" id="MobiDB-lite"/>
    </source>
</evidence>
<evidence type="ECO:0000256" key="1">
    <source>
        <dbReference type="ARBA" id="ARBA00004496"/>
    </source>
</evidence>
<evidence type="ECO:0000256" key="5">
    <source>
        <dbReference type="ARBA" id="ARBA00022884"/>
    </source>
</evidence>
<evidence type="ECO:0000313" key="13">
    <source>
        <dbReference type="Proteomes" id="UP000014074"/>
    </source>
</evidence>
<dbReference type="PANTHER" id="PTHR12860">
    <property type="entry name" value="SIGNAL RECOGNITION PARTICLE 68 KDA PROTEIN"/>
    <property type="match status" value="1"/>
</dbReference>
<evidence type="ECO:0000256" key="8">
    <source>
        <dbReference type="ARBA" id="ARBA00023274"/>
    </source>
</evidence>
<comment type="similarity">
    <text evidence="3 10">Belongs to the SRP68 family.</text>
</comment>
<dbReference type="PANTHER" id="PTHR12860:SF0">
    <property type="entry name" value="SIGNAL RECOGNITION PARTICLE SUBUNIT SRP68"/>
    <property type="match status" value="1"/>
</dbReference>
<dbReference type="Proteomes" id="UP000014074">
    <property type="component" value="Unassembled WGS sequence"/>
</dbReference>
<dbReference type="EMBL" id="KB933264">
    <property type="protein sequence ID" value="EON97645.1"/>
    <property type="molecule type" value="Genomic_DNA"/>
</dbReference>
<dbReference type="GeneID" id="19327531"/>
<protein>
    <recommendedName>
        <fullName evidence="9 10">Signal recognition particle subunit SRP68</fullName>
        <shortName evidence="10">SRP68</shortName>
    </recommendedName>
</protein>
<evidence type="ECO:0000256" key="6">
    <source>
        <dbReference type="ARBA" id="ARBA00023135"/>
    </source>
</evidence>
<dbReference type="InterPro" id="IPR038253">
    <property type="entry name" value="SRP68_N_sf"/>
</dbReference>
<comment type="function">
    <text evidence="10">Component of the signal recognition particle (SRP) complex, a ribonucleoprotein complex that mediates the cotranslational targeting of secretory and membrane proteins to the endoplasmic reticulum (ER). The SRP complex interacts with the signal sequence in nascent secretory and membrane proteins and directs them to the membrane of the ER.</text>
</comment>
<comment type="subcellular location">
    <subcellularLocation>
        <location evidence="1 10">Cytoplasm</location>
    </subcellularLocation>
    <subcellularLocation>
        <location evidence="2">Nucleus</location>
        <location evidence="2">Nucleolus</location>
    </subcellularLocation>
</comment>